<name>B3DVR9_METI4</name>
<dbReference type="KEGG" id="min:Minf_1368"/>
<dbReference type="Proteomes" id="UP000009149">
    <property type="component" value="Chromosome"/>
</dbReference>
<gene>
    <name evidence="1" type="ordered locus">Minf_1368</name>
</gene>
<dbReference type="EMBL" id="CP000975">
    <property type="protein sequence ID" value="ACD83422.1"/>
    <property type="molecule type" value="Genomic_DNA"/>
</dbReference>
<sequence length="37" mass="4230">MALALLSKARVREGLIFLTRDETSIMFSLLFLLKFQG</sequence>
<proteinExistence type="predicted"/>
<accession>B3DVR9</accession>
<dbReference type="AlphaFoldDB" id="B3DVR9"/>
<evidence type="ECO:0000313" key="2">
    <source>
        <dbReference type="Proteomes" id="UP000009149"/>
    </source>
</evidence>
<dbReference type="HOGENOM" id="CLU_3345801_0_0_0"/>
<evidence type="ECO:0000313" key="1">
    <source>
        <dbReference type="EMBL" id="ACD83422.1"/>
    </source>
</evidence>
<reference evidence="1 2" key="1">
    <citation type="journal article" date="2008" name="Biol. Direct">
        <title>Complete genome sequence of the extremely acidophilic methanotroph isolate V4, Methylacidiphilum infernorum, a representative of the bacterial phylum Verrucomicrobia.</title>
        <authorList>
            <person name="Hou S."/>
            <person name="Makarova K.S."/>
            <person name="Saw J.H."/>
            <person name="Senin P."/>
            <person name="Ly B.V."/>
            <person name="Zhou Z."/>
            <person name="Ren Y."/>
            <person name="Wang J."/>
            <person name="Galperin M.Y."/>
            <person name="Omelchenko M.V."/>
            <person name="Wolf Y.I."/>
            <person name="Yutin N."/>
            <person name="Koonin E.V."/>
            <person name="Stott M.B."/>
            <person name="Mountain B.W."/>
            <person name="Crowe M.A."/>
            <person name="Smirnova A.V."/>
            <person name="Dunfield P.F."/>
            <person name="Feng L."/>
            <person name="Wang L."/>
            <person name="Alam M."/>
        </authorList>
    </citation>
    <scope>NUCLEOTIDE SEQUENCE [LARGE SCALE GENOMIC DNA]</scope>
    <source>
        <strain evidence="2">Isolate V4</strain>
    </source>
</reference>
<organism evidence="1 2">
    <name type="scientific">Methylacidiphilum infernorum (isolate V4)</name>
    <name type="common">Methylokorus infernorum (strain V4)</name>
    <dbReference type="NCBI Taxonomy" id="481448"/>
    <lineage>
        <taxon>Bacteria</taxon>
        <taxon>Pseudomonadati</taxon>
        <taxon>Verrucomicrobiota</taxon>
        <taxon>Methylacidiphilae</taxon>
        <taxon>Methylacidiphilales</taxon>
        <taxon>Methylacidiphilaceae</taxon>
        <taxon>Methylacidiphilum (ex Ratnadevi et al. 2023)</taxon>
    </lineage>
</organism>
<protein>
    <submittedName>
        <fullName evidence="1">Uncharacterized protein</fullName>
    </submittedName>
</protein>